<protein>
    <recommendedName>
        <fullName evidence="1">BTB domain-containing protein</fullName>
    </recommendedName>
</protein>
<dbReference type="Proteomes" id="UP000783686">
    <property type="component" value="Unassembled WGS sequence"/>
</dbReference>
<dbReference type="SUPFAM" id="SSF54695">
    <property type="entry name" value="POZ domain"/>
    <property type="match status" value="1"/>
</dbReference>
<gene>
    <name evidence="2" type="ORF">BOKJ2_LOCUS13566</name>
</gene>
<accession>A0A811LMK6</accession>
<dbReference type="Pfam" id="PF00651">
    <property type="entry name" value="BTB"/>
    <property type="match status" value="1"/>
</dbReference>
<evidence type="ECO:0000313" key="2">
    <source>
        <dbReference type="EMBL" id="CAD5229507.1"/>
    </source>
</evidence>
<dbReference type="EMBL" id="CAJFCW020000006">
    <property type="protein sequence ID" value="CAG9126829.1"/>
    <property type="molecule type" value="Genomic_DNA"/>
</dbReference>
<dbReference type="InterPro" id="IPR011333">
    <property type="entry name" value="SKP1/BTB/POZ_sf"/>
</dbReference>
<dbReference type="InterPro" id="IPR000210">
    <property type="entry name" value="BTB/POZ_dom"/>
</dbReference>
<keyword evidence="3" id="KW-1185">Reference proteome</keyword>
<dbReference type="CDD" id="cd18186">
    <property type="entry name" value="BTB_POZ_ZBTB_KLHL-like"/>
    <property type="match status" value="1"/>
</dbReference>
<dbReference type="Proteomes" id="UP000614601">
    <property type="component" value="Unassembled WGS sequence"/>
</dbReference>
<dbReference type="EMBL" id="CAJFDH010000006">
    <property type="protein sequence ID" value="CAD5229507.1"/>
    <property type="molecule type" value="Genomic_DNA"/>
</dbReference>
<sequence>MVLLSDLEVTSNDDSKGLLFTSNWILTIGDRDELRGISESYAFNTSYKTAAYDWIGHIYYRRRTPRLALPTEGLDLYVESGRMPMATIKPAKVRLGWTVYMNDQFKEVLYHEPLADTYMAPSVFGMMESYKAPTGRFKEKLGEFMGNRLRSTWRFVITIELSFSKTVFLLAPEVVHGSLQVQPDHIVNDFRFCFTPDFVLTCSDGVVPCSKLALYLSSEYFKELFIVQKSENIESRSHDVTLYSTVTISALVNYLQSNTVKEDMMMTVEQVSEFMRAVEFVRPTRKDDLRNFIQKLLINNLKQVTRLDELVKILLVANKSNFAHLKIMCYASIVNMHYDNFKRRYRHDADNLEDREIFGQLQATRAFTFQSPVEYIDKLRLKAFKVNVAVTN</sequence>
<dbReference type="AlphaFoldDB" id="A0A811LMK6"/>
<name>A0A811LMK6_9BILA</name>
<dbReference type="OrthoDB" id="6434522at2759"/>
<reference evidence="2" key="1">
    <citation type="submission" date="2020-09" db="EMBL/GenBank/DDBJ databases">
        <authorList>
            <person name="Kikuchi T."/>
        </authorList>
    </citation>
    <scope>NUCLEOTIDE SEQUENCE</scope>
    <source>
        <strain evidence="2">SH1</strain>
    </source>
</reference>
<dbReference type="PROSITE" id="PS50097">
    <property type="entry name" value="BTB"/>
    <property type="match status" value="1"/>
</dbReference>
<feature type="domain" description="BTB" evidence="1">
    <location>
        <begin position="196"/>
        <end position="264"/>
    </location>
</feature>
<dbReference type="Gene3D" id="3.30.710.10">
    <property type="entry name" value="Potassium Channel Kv1.1, Chain A"/>
    <property type="match status" value="1"/>
</dbReference>
<evidence type="ECO:0000259" key="1">
    <source>
        <dbReference type="PROSITE" id="PS50097"/>
    </source>
</evidence>
<proteinExistence type="predicted"/>
<comment type="caution">
    <text evidence="2">The sequence shown here is derived from an EMBL/GenBank/DDBJ whole genome shotgun (WGS) entry which is preliminary data.</text>
</comment>
<organism evidence="2 3">
    <name type="scientific">Bursaphelenchus okinawaensis</name>
    <dbReference type="NCBI Taxonomy" id="465554"/>
    <lineage>
        <taxon>Eukaryota</taxon>
        <taxon>Metazoa</taxon>
        <taxon>Ecdysozoa</taxon>
        <taxon>Nematoda</taxon>
        <taxon>Chromadorea</taxon>
        <taxon>Rhabditida</taxon>
        <taxon>Tylenchina</taxon>
        <taxon>Tylenchomorpha</taxon>
        <taxon>Aphelenchoidea</taxon>
        <taxon>Aphelenchoididae</taxon>
        <taxon>Bursaphelenchus</taxon>
    </lineage>
</organism>
<evidence type="ECO:0000313" key="3">
    <source>
        <dbReference type="Proteomes" id="UP000614601"/>
    </source>
</evidence>